<dbReference type="Proteomes" id="UP000018320">
    <property type="component" value="Unassembled WGS sequence"/>
</dbReference>
<evidence type="ECO:0000256" key="3">
    <source>
        <dbReference type="ARBA" id="ARBA00023054"/>
    </source>
</evidence>
<feature type="coiled-coil region" evidence="8">
    <location>
        <begin position="134"/>
        <end position="416"/>
    </location>
</feature>
<comment type="caution">
    <text evidence="10">The sequence shown here is derived from an EMBL/GenBank/DDBJ whole genome shotgun (WGS) entry which is preliminary data.</text>
</comment>
<proteinExistence type="inferred from homology"/>
<comment type="similarity">
    <text evidence="6">Belongs to the CFAP45 family.</text>
</comment>
<evidence type="ECO:0000256" key="7">
    <source>
        <dbReference type="ARBA" id="ARBA00034142"/>
    </source>
</evidence>
<dbReference type="VEuPathDB" id="GiardiaDB:GL50803_0013372"/>
<keyword evidence="2" id="KW-0282">Flagellum</keyword>
<keyword evidence="5" id="KW-0966">Cell projection</keyword>
<dbReference type="InterPro" id="IPR033253">
    <property type="entry name" value="CFAP45"/>
</dbReference>
<evidence type="ECO:0000256" key="2">
    <source>
        <dbReference type="ARBA" id="ARBA00022846"/>
    </source>
</evidence>
<evidence type="ECO:0000259" key="9">
    <source>
        <dbReference type="Pfam" id="PF13868"/>
    </source>
</evidence>
<dbReference type="AlphaFoldDB" id="V6TF99"/>
<dbReference type="PANTHER" id="PTHR15504">
    <property type="entry name" value="NASOPHARYNGEAL EPITHELIUM SPECIFIC PROTEIN 1"/>
    <property type="match status" value="1"/>
</dbReference>
<comment type="subcellular location">
    <subcellularLocation>
        <location evidence="1">Cell projection</location>
        <location evidence="1">Cilium</location>
        <location evidence="1">Flagellum</location>
    </subcellularLocation>
</comment>
<evidence type="ECO:0000256" key="5">
    <source>
        <dbReference type="ARBA" id="ARBA00023273"/>
    </source>
</evidence>
<organism evidence="10 11">
    <name type="scientific">Giardia intestinalis</name>
    <name type="common">Giardia lamblia</name>
    <dbReference type="NCBI Taxonomy" id="5741"/>
    <lineage>
        <taxon>Eukaryota</taxon>
        <taxon>Metamonada</taxon>
        <taxon>Diplomonadida</taxon>
        <taxon>Hexamitidae</taxon>
        <taxon>Giardiinae</taxon>
        <taxon>Giardia</taxon>
    </lineage>
</organism>
<keyword evidence="3 8" id="KW-0175">Coiled coil</keyword>
<keyword evidence="4" id="KW-0969">Cilium</keyword>
<evidence type="ECO:0000313" key="10">
    <source>
        <dbReference type="EMBL" id="ESU35580.1"/>
    </source>
</evidence>
<dbReference type="PANTHER" id="PTHR15504:SF0">
    <property type="entry name" value="CILIA- AND FLAGELLA-ASSOCIATED PROTEIN 45"/>
    <property type="match status" value="1"/>
</dbReference>
<reference evidence="11" key="1">
    <citation type="submission" date="2012-02" db="EMBL/GenBank/DDBJ databases">
        <title>Genome sequencing of Giardia lamblia Genotypes A2 and B isolates (DH and GS) and comparative analysis with the genomes of Genotypes A1 and E (WB and Pig).</title>
        <authorList>
            <person name="Adam R."/>
            <person name="Dahlstrom E."/>
            <person name="Martens C."/>
            <person name="Bruno D."/>
            <person name="Barbian K."/>
            <person name="Porcella S.F."/>
            <person name="Nash T."/>
        </authorList>
    </citation>
    <scope>NUCLEOTIDE SEQUENCE</scope>
    <source>
        <strain evidence="11">DH</strain>
    </source>
</reference>
<accession>V6TF99</accession>
<dbReference type="VEuPathDB" id="GiardiaDB:QR46_4543"/>
<dbReference type="EMBL" id="AHGT01000076">
    <property type="protein sequence ID" value="ESU35580.1"/>
    <property type="molecule type" value="Genomic_DNA"/>
</dbReference>
<feature type="domain" description="Trichohyalin-plectin-homology" evidence="9">
    <location>
        <begin position="111"/>
        <end position="453"/>
    </location>
</feature>
<dbReference type="VEuPathDB" id="GiardiaDB:DHA2_13372"/>
<evidence type="ECO:0000256" key="1">
    <source>
        <dbReference type="ARBA" id="ARBA00004230"/>
    </source>
</evidence>
<name>V6TF99_GIAIN</name>
<protein>
    <recommendedName>
        <fullName evidence="7">Cilia- and flagella-associated protein 45</fullName>
    </recommendedName>
</protein>
<evidence type="ECO:0000256" key="4">
    <source>
        <dbReference type="ARBA" id="ARBA00023069"/>
    </source>
</evidence>
<dbReference type="VEuPathDB" id="GiardiaDB:GL50581_1901"/>
<dbReference type="GO" id="GO:0031514">
    <property type="term" value="C:motile cilium"/>
    <property type="evidence" value="ECO:0007669"/>
    <property type="project" value="UniProtKB-SubCell"/>
</dbReference>
<reference evidence="10 11" key="2">
    <citation type="journal article" date="2013" name="Genome Biol. Evol.">
        <title>Genome sequencing of Giardia lamblia genotypes A2 and B isolates (DH and GS) and comparative analysis with the genomes of genotypes A1 and E (WB and Pig).</title>
        <authorList>
            <person name="Adam R.D."/>
            <person name="Dahlstrom E.W."/>
            <person name="Martens C.A."/>
            <person name="Bruno D.P."/>
            <person name="Barbian K.D."/>
            <person name="Ricklefs S.M."/>
            <person name="Hernandez M.M."/>
            <person name="Narla N.P."/>
            <person name="Patel R.B."/>
            <person name="Porcella S.F."/>
            <person name="Nash T.E."/>
        </authorList>
    </citation>
    <scope>NUCLEOTIDE SEQUENCE [LARGE SCALE GENOMIC DNA]</scope>
    <source>
        <strain evidence="10 11">DH</strain>
    </source>
</reference>
<evidence type="ECO:0000313" key="11">
    <source>
        <dbReference type="Proteomes" id="UP000018320"/>
    </source>
</evidence>
<sequence length="469" mass="55867">MIRRSMRGNIILTSTLKALLPPNSDKAQLITEDDLARMRTNAISDHFKEDQVRERKREHVAARNKAAATRADKIEAIETQRKANKAPSSEEKQMTARRNELNSQFTAAKLQQEGIVRQIDSLAMQAKVYTVRDRQIAAAERKIIEEKMEALDEKERVERVLKEIEDEKKRLRDKEAQEKESLRIHMENDMLIRQQNALLEKEAELREAEQLAAYIKAEEAKSKAIQEAKEANERRLRREADAINAETMRLKEREKMLEREEDLRLAAMLRQKEIEERKKEEERIVEERRKNIEFAALQQQQAKKDNKMAEIEEARLRATLEKKERAREARLREEQEKQIRFQREQKEALDLRLAVKAEEARREREEYLADLERNKRCYEELQKEKEREKLRQKLIAEETKRQLDEHLALKEKLTGKEAVSAENERIRGELEARKNMFDDYRWKKIEELKSMGVEDKYLTPLYNFKIEEH</sequence>
<dbReference type="InterPro" id="IPR043597">
    <property type="entry name" value="TPH_dom"/>
</dbReference>
<dbReference type="Pfam" id="PF13868">
    <property type="entry name" value="TPH"/>
    <property type="match status" value="1"/>
</dbReference>
<evidence type="ECO:0000256" key="6">
    <source>
        <dbReference type="ARBA" id="ARBA00034116"/>
    </source>
</evidence>
<gene>
    <name evidence="10" type="ORF">DHA2_13372</name>
</gene>
<evidence type="ECO:0000256" key="8">
    <source>
        <dbReference type="SAM" id="Coils"/>
    </source>
</evidence>